<evidence type="ECO:0000313" key="9">
    <source>
        <dbReference type="EMBL" id="TFK40500.1"/>
    </source>
</evidence>
<keyword evidence="3" id="KW-0804">Transcription</keyword>
<keyword evidence="4" id="KW-0539">Nucleus</keyword>
<feature type="domain" description="RPAP1 C-terminal" evidence="6">
    <location>
        <begin position="299"/>
        <end position="365"/>
    </location>
</feature>
<dbReference type="InterPro" id="IPR013929">
    <property type="entry name" value="RPAP1_C"/>
</dbReference>
<protein>
    <recommendedName>
        <fullName evidence="11">RNA polymerase II-associated protein 1 C-terminal domain-containing protein</fullName>
    </recommendedName>
</protein>
<dbReference type="InterPro" id="IPR039913">
    <property type="entry name" value="RPAP1/Rba50"/>
</dbReference>
<evidence type="ECO:0008006" key="11">
    <source>
        <dbReference type="Google" id="ProtNLM"/>
    </source>
</evidence>
<evidence type="ECO:0000256" key="4">
    <source>
        <dbReference type="ARBA" id="ARBA00023242"/>
    </source>
</evidence>
<organism evidence="9 10">
    <name type="scientific">Crucibulum laeve</name>
    <dbReference type="NCBI Taxonomy" id="68775"/>
    <lineage>
        <taxon>Eukaryota</taxon>
        <taxon>Fungi</taxon>
        <taxon>Dikarya</taxon>
        <taxon>Basidiomycota</taxon>
        <taxon>Agaricomycotina</taxon>
        <taxon>Agaricomycetes</taxon>
        <taxon>Agaricomycetidae</taxon>
        <taxon>Agaricales</taxon>
        <taxon>Agaricineae</taxon>
        <taxon>Nidulariaceae</taxon>
        <taxon>Crucibulum</taxon>
    </lineage>
</organism>
<dbReference type="OrthoDB" id="348201at2759"/>
<name>A0A5C3M5A7_9AGAR</name>
<dbReference type="PANTHER" id="PTHR21483:SF18">
    <property type="entry name" value="RNA POLYMERASE II-ASSOCIATED PROTEIN 1"/>
    <property type="match status" value="1"/>
</dbReference>
<feature type="domain" description="RPAP1/MINIYO-like TPR repeats" evidence="8">
    <location>
        <begin position="1077"/>
        <end position="1181"/>
    </location>
</feature>
<dbReference type="AlphaFoldDB" id="A0A5C3M5A7"/>
<evidence type="ECO:0000256" key="5">
    <source>
        <dbReference type="SAM" id="MobiDB-lite"/>
    </source>
</evidence>
<dbReference type="Proteomes" id="UP000308652">
    <property type="component" value="Unassembled WGS sequence"/>
</dbReference>
<evidence type="ECO:0000256" key="3">
    <source>
        <dbReference type="ARBA" id="ARBA00023163"/>
    </source>
</evidence>
<evidence type="ECO:0000313" key="10">
    <source>
        <dbReference type="Proteomes" id="UP000308652"/>
    </source>
</evidence>
<accession>A0A5C3M5A7</accession>
<reference evidence="9 10" key="1">
    <citation type="journal article" date="2019" name="Nat. Ecol. Evol.">
        <title>Megaphylogeny resolves global patterns of mushroom evolution.</title>
        <authorList>
            <person name="Varga T."/>
            <person name="Krizsan K."/>
            <person name="Foldi C."/>
            <person name="Dima B."/>
            <person name="Sanchez-Garcia M."/>
            <person name="Sanchez-Ramirez S."/>
            <person name="Szollosi G.J."/>
            <person name="Szarkandi J.G."/>
            <person name="Papp V."/>
            <person name="Albert L."/>
            <person name="Andreopoulos W."/>
            <person name="Angelini C."/>
            <person name="Antonin V."/>
            <person name="Barry K.W."/>
            <person name="Bougher N.L."/>
            <person name="Buchanan P."/>
            <person name="Buyck B."/>
            <person name="Bense V."/>
            <person name="Catcheside P."/>
            <person name="Chovatia M."/>
            <person name="Cooper J."/>
            <person name="Damon W."/>
            <person name="Desjardin D."/>
            <person name="Finy P."/>
            <person name="Geml J."/>
            <person name="Haridas S."/>
            <person name="Hughes K."/>
            <person name="Justo A."/>
            <person name="Karasinski D."/>
            <person name="Kautmanova I."/>
            <person name="Kiss B."/>
            <person name="Kocsube S."/>
            <person name="Kotiranta H."/>
            <person name="LaButti K.M."/>
            <person name="Lechner B.E."/>
            <person name="Liimatainen K."/>
            <person name="Lipzen A."/>
            <person name="Lukacs Z."/>
            <person name="Mihaltcheva S."/>
            <person name="Morgado L.N."/>
            <person name="Niskanen T."/>
            <person name="Noordeloos M.E."/>
            <person name="Ohm R.A."/>
            <person name="Ortiz-Santana B."/>
            <person name="Ovrebo C."/>
            <person name="Racz N."/>
            <person name="Riley R."/>
            <person name="Savchenko A."/>
            <person name="Shiryaev A."/>
            <person name="Soop K."/>
            <person name="Spirin V."/>
            <person name="Szebenyi C."/>
            <person name="Tomsovsky M."/>
            <person name="Tulloss R.E."/>
            <person name="Uehling J."/>
            <person name="Grigoriev I.V."/>
            <person name="Vagvolgyi C."/>
            <person name="Papp T."/>
            <person name="Martin F.M."/>
            <person name="Miettinen O."/>
            <person name="Hibbett D.S."/>
            <person name="Nagy L.G."/>
        </authorList>
    </citation>
    <scope>NUCLEOTIDE SEQUENCE [LARGE SCALE GENOMIC DNA]</scope>
    <source>
        <strain evidence="9 10">CBS 166.37</strain>
    </source>
</reference>
<dbReference type="InterPro" id="IPR013930">
    <property type="entry name" value="RPAP1_N"/>
</dbReference>
<evidence type="ECO:0000259" key="6">
    <source>
        <dbReference type="Pfam" id="PF08620"/>
    </source>
</evidence>
<evidence type="ECO:0000256" key="2">
    <source>
        <dbReference type="ARBA" id="ARBA00009953"/>
    </source>
</evidence>
<feature type="compositionally biased region" description="Basic and acidic residues" evidence="5">
    <location>
        <begin position="79"/>
        <end position="93"/>
    </location>
</feature>
<feature type="domain" description="RPAP1 N-terminal" evidence="7">
    <location>
        <begin position="83"/>
        <end position="125"/>
    </location>
</feature>
<proteinExistence type="inferred from homology"/>
<dbReference type="Pfam" id="PF08621">
    <property type="entry name" value="RPAP1_N"/>
    <property type="match status" value="1"/>
</dbReference>
<gene>
    <name evidence="9" type="ORF">BDQ12DRAFT_679536</name>
</gene>
<dbReference type="Pfam" id="PF08620">
    <property type="entry name" value="RPAP1_C"/>
    <property type="match status" value="1"/>
</dbReference>
<dbReference type="Pfam" id="PF25766">
    <property type="entry name" value="TPR_RPAP1"/>
    <property type="match status" value="1"/>
</dbReference>
<feature type="region of interest" description="Disordered" evidence="5">
    <location>
        <begin position="123"/>
        <end position="199"/>
    </location>
</feature>
<dbReference type="PANTHER" id="PTHR21483">
    <property type="entry name" value="RNA POLYMERASE II-ASSOCIATED PROTEIN 1"/>
    <property type="match status" value="1"/>
</dbReference>
<keyword evidence="10" id="KW-1185">Reference proteome</keyword>
<feature type="region of interest" description="Disordered" evidence="5">
    <location>
        <begin position="242"/>
        <end position="264"/>
    </location>
</feature>
<comment type="similarity">
    <text evidence="2">Belongs to the RPAP1 family.</text>
</comment>
<feature type="compositionally biased region" description="Basic and acidic residues" evidence="5">
    <location>
        <begin position="151"/>
        <end position="176"/>
    </location>
</feature>
<evidence type="ECO:0000259" key="7">
    <source>
        <dbReference type="Pfam" id="PF08621"/>
    </source>
</evidence>
<dbReference type="InterPro" id="IPR057989">
    <property type="entry name" value="TPR_RPAP1/MINIYO-like"/>
</dbReference>
<dbReference type="GO" id="GO:0006366">
    <property type="term" value="P:transcription by RNA polymerase II"/>
    <property type="evidence" value="ECO:0007669"/>
    <property type="project" value="InterPro"/>
</dbReference>
<dbReference type="EMBL" id="ML213596">
    <property type="protein sequence ID" value="TFK40500.1"/>
    <property type="molecule type" value="Genomic_DNA"/>
</dbReference>
<evidence type="ECO:0000259" key="8">
    <source>
        <dbReference type="Pfam" id="PF25766"/>
    </source>
</evidence>
<feature type="region of interest" description="Disordered" evidence="5">
    <location>
        <begin position="16"/>
        <end position="100"/>
    </location>
</feature>
<sequence>MSQNNSALIGSIIERKLTATARSPQPSSSGKTGFPTVQHRSKSAFSRNREESRKTSGLLRPEEPPTLLPVKSSPPNPVEDWREQISKENEKRVAGMSPEEIEEEKRQIIDRFGADIGDVLKRVRQSRERQSSKNFARFKAVPLPNNDGEETPPRMKEVPITRSESPSRVKSPERARSPPPPALLASGSRPSSRLDRRLRFAELGPDDVHVYESAPPSPTKKALALTAPTGDDGDVVSLGQWHGTMAPQPSEPPSLEPTEPEEGSAEYIRRRYFPDAPADDPNLAWMNMAPATPDMTSSSLRFDLHGNPIALALSSTLPTHLGLHHHAEGEHAGYTLDDIFLLSRSTVPAQRANMLGILARIAEKIAKVRKGDVDGLQEVVGKEEDLRKRIVAAGVEAMSERGGVGAHAVEVIWVCVVAWDEDLIDIEGVELESPAHSAIKSLPLDFMLPQIAAIFAQGDALPESRSQLLAILHRLAQESNEIATTIAATPKLLSSVLQTFLLTPIPPTESAPLPDPSAFQFFITIALSSRSNAKLVEELSDPLLRYLTFLPSSSPYPAALTSSLITATLHLYTVLASYGFYSHISTTVMEQLNQVAQYILSEACTSRKLLERWAGLVESWTVCAVDPHKTTPTHEILWSQVVGWGWNEEISELQARLGTEEKDWGVWTKTWDAQAAWLEGSKVNAIKGGEDERAQFVVSVSPRFESGKQKEVVLCAIDAIQAGLLKTTSLVDDDGFTDTLHSLFCYANLLTAAIRLWLSCLPSHLDGPPSSPPFSLPFTQISELCRQLLVHPVWTLVSSLEKSPACRYVFCRGLSSLLSIYLKFSRRLPDISQDLWMAQALSILSRLMPGDEDFALQIVQDITCLLTPDWAATRSIAVPPVIWEKSGMSAITPFLTNTLRPFQDVYIGPLSMSPQSIQAATTQRLPAPFKLRTFGLPVFRDWTLTPLDHLLRSGDSTVFKALPADWDSSEVEVTRAALFFTMVARDVLHRFMLNSFVLTREEAVFGCMKVFMLEHGQPQNDSAEEVFRDGIVGQLMDDVLRPYTIGAIGTSSALVAPAGEESLEKVAVRFLGTSVPFYQYYTDFVALYDAISFSHPLFARLLLPSTSMRYPVDYRKHLWNDFNHVMRTIRTPFEQVISGDLREYLHPLEADPQLIGSYLRSLLKGSLQEFVRLVALHHLASNIWIDLEKEGYNDERAGKLLKTIVDQGSKELVSEVVRYRQSRAGPVVLPPLCFLGLDDVKEARIQSLRRWGGEPLVERLEALFHT</sequence>
<comment type="subcellular location">
    <subcellularLocation>
        <location evidence="1">Nucleus</location>
    </subcellularLocation>
</comment>
<evidence type="ECO:0000256" key="1">
    <source>
        <dbReference type="ARBA" id="ARBA00004123"/>
    </source>
</evidence>
<feature type="compositionally biased region" description="Pro residues" evidence="5">
    <location>
        <begin position="64"/>
        <end position="77"/>
    </location>
</feature>
<dbReference type="STRING" id="68775.A0A5C3M5A7"/>
<feature type="compositionally biased region" description="Polar residues" evidence="5">
    <location>
        <begin position="20"/>
        <end position="31"/>
    </location>
</feature>